<evidence type="ECO:0000256" key="5">
    <source>
        <dbReference type="ARBA" id="ARBA00022679"/>
    </source>
</evidence>
<dbReference type="CDD" id="cd06223">
    <property type="entry name" value="PRTases_typeI"/>
    <property type="match status" value="1"/>
</dbReference>
<feature type="binding site" evidence="12">
    <location>
        <position position="286"/>
    </location>
    <ligand>
        <name>Mg(2+)</name>
        <dbReference type="ChEBI" id="CHEBI:18420"/>
    </ligand>
</feature>
<keyword evidence="13" id="KW-0411">Iron-sulfur</keyword>
<evidence type="ECO:0000256" key="3">
    <source>
        <dbReference type="ARBA" id="ARBA00011941"/>
    </source>
</evidence>
<evidence type="ECO:0000256" key="7">
    <source>
        <dbReference type="ARBA" id="ARBA00022962"/>
    </source>
</evidence>
<dbReference type="InterPro" id="IPR029057">
    <property type="entry name" value="PRTase-like"/>
</dbReference>
<evidence type="ECO:0000313" key="15">
    <source>
        <dbReference type="EMBL" id="KOF76905.1"/>
    </source>
</evidence>
<dbReference type="SUPFAM" id="SSF53271">
    <property type="entry name" value="PRTase-like"/>
    <property type="match status" value="1"/>
</dbReference>
<dbReference type="Gene3D" id="3.40.50.2020">
    <property type="match status" value="1"/>
</dbReference>
<dbReference type="HAMAP" id="MF_01931">
    <property type="entry name" value="PurF"/>
    <property type="match status" value="1"/>
</dbReference>
<feature type="binding site" evidence="13">
    <location>
        <position position="447"/>
    </location>
    <ligand>
        <name>[4Fe-4S] cluster</name>
        <dbReference type="ChEBI" id="CHEBI:49883"/>
    </ligand>
</feature>
<name>A0A0L8GK36_OCTBM</name>
<dbReference type="GO" id="GO:0046872">
    <property type="term" value="F:metal ion binding"/>
    <property type="evidence" value="ECO:0007669"/>
    <property type="project" value="UniProtKB-KW"/>
</dbReference>
<evidence type="ECO:0000256" key="10">
    <source>
        <dbReference type="ARBA" id="ARBA00048545"/>
    </source>
</evidence>
<evidence type="ECO:0000256" key="2">
    <source>
        <dbReference type="ARBA" id="ARBA00010138"/>
    </source>
</evidence>
<dbReference type="GO" id="GO:0051536">
    <property type="term" value="F:iron-sulfur cluster binding"/>
    <property type="evidence" value="ECO:0007669"/>
    <property type="project" value="UniProtKB-KW"/>
</dbReference>
<dbReference type="GO" id="GO:0009113">
    <property type="term" value="P:purine nucleobase biosynthetic process"/>
    <property type="evidence" value="ECO:0007669"/>
    <property type="project" value="InterPro"/>
</dbReference>
<reference evidence="15" key="1">
    <citation type="submission" date="2015-07" db="EMBL/GenBank/DDBJ databases">
        <title>MeaNS - Measles Nucleotide Surveillance Program.</title>
        <authorList>
            <person name="Tran T."/>
            <person name="Druce J."/>
        </authorList>
    </citation>
    <scope>NUCLEOTIDE SEQUENCE</scope>
    <source>
        <strain evidence="15">UCB-OBI-ISO-001</strain>
        <tissue evidence="15">Gonad</tissue>
    </source>
</reference>
<feature type="binding site" evidence="12">
    <location>
        <position position="348"/>
    </location>
    <ligand>
        <name>Mg(2+)</name>
        <dbReference type="ChEBI" id="CHEBI:18420"/>
    </ligand>
</feature>
<sequence>MCTNEKFFIPDDESGLEEACGVFGCVASGEWPQPPKTTDLDVPHIICLGLVGHTRYSTAGSSNIINCQPFVVDTLHGKIGVAHNGELVNAKSLRQKLLRHGVGLSTSTDSELITQVLTHTPQEGEPNGCNWIIRIKNLMNITSISYSLLIMHKSKIYAVRDPFGNRPLCIGQLQSINTTDEVYKQIDGWLVSSESCSFQAVGAKYIREVLPGEIVEISQAGVKSLCQVPCPGNKQSAFCIFEYVYFARPDSIMEGQMVYSVRKRCGQQLAIEFPVNVDLVSTVPESATPAAMAYAEMLGIPYGEVLCKNRYVGRTFIQPSLRLRQLGVAKKFGALTENFKGKRIVLIDDSIVRGTTMAPIIKLLKTSGATEVHIRVASPPVKYPCYMGINIPTKEELIANQFNSSQLAEHLGADSLEYLSVDGLHLAVKKGAKHMEDDGKNGYCDACLTGNYPTELDW</sequence>
<dbReference type="PANTHER" id="PTHR11907">
    <property type="entry name" value="AMIDOPHOSPHORIBOSYLTRANSFERASE"/>
    <property type="match status" value="1"/>
</dbReference>
<dbReference type="InterPro" id="IPR029055">
    <property type="entry name" value="Ntn_hydrolases_N"/>
</dbReference>
<keyword evidence="12" id="KW-0479">Metal-binding</keyword>
<dbReference type="Gene3D" id="3.60.20.10">
    <property type="entry name" value="Glutamine Phosphoribosylpyrophosphate, subunit 1, domain 1"/>
    <property type="match status" value="1"/>
</dbReference>
<keyword evidence="7" id="KW-0315">Glutamine amidotransferase</keyword>
<comment type="cofactor">
    <cofactor evidence="12">
        <name>Mg(2+)</name>
        <dbReference type="ChEBI" id="CHEBI:18420"/>
    </cofactor>
    <text evidence="12">Binds 1 Mg(2+) ion per subunit.</text>
</comment>
<keyword evidence="13" id="KW-0408">Iron</keyword>
<protein>
    <recommendedName>
        <fullName evidence="8 11">Amidophosphoribosyltransferase</fullName>
        <shortName evidence="11">ATase</shortName>
        <ecNumber evidence="3 11">2.4.2.14</ecNumber>
    </recommendedName>
    <alternativeName>
        <fullName evidence="9 11">Glutamine phosphoribosylpyrophosphate amidotransferase</fullName>
    </alternativeName>
</protein>
<dbReference type="EC" id="2.4.2.14" evidence="3 11"/>
<evidence type="ECO:0000256" key="6">
    <source>
        <dbReference type="ARBA" id="ARBA00022755"/>
    </source>
</evidence>
<evidence type="ECO:0000256" key="1">
    <source>
        <dbReference type="ARBA" id="ARBA00005209"/>
    </source>
</evidence>
<dbReference type="UniPathway" id="UPA00074">
    <property type="reaction ID" value="UER00124"/>
</dbReference>
<dbReference type="OrthoDB" id="191723at2759"/>
<proteinExistence type="inferred from homology"/>
<feature type="binding site" evidence="12">
    <location>
        <position position="349"/>
    </location>
    <ligand>
        <name>Mg(2+)</name>
        <dbReference type="ChEBI" id="CHEBI:18420"/>
    </ligand>
</feature>
<dbReference type="Pfam" id="PF13522">
    <property type="entry name" value="GATase_6"/>
    <property type="match status" value="1"/>
</dbReference>
<evidence type="ECO:0000256" key="4">
    <source>
        <dbReference type="ARBA" id="ARBA00022676"/>
    </source>
</evidence>
<feature type="domain" description="Glutamine amidotransferase type-2" evidence="14">
    <location>
        <begin position="20"/>
        <end position="220"/>
    </location>
</feature>
<keyword evidence="5 11" id="KW-0808">Transferase</keyword>
<dbReference type="GO" id="GO:0004044">
    <property type="term" value="F:amidophosphoribosyltransferase activity"/>
    <property type="evidence" value="ECO:0007669"/>
    <property type="project" value="UniProtKB-EC"/>
</dbReference>
<feature type="binding site" evidence="13">
    <location>
        <position position="385"/>
    </location>
    <ligand>
        <name>[4Fe-4S] cluster</name>
        <dbReference type="ChEBI" id="CHEBI:49883"/>
    </ligand>
</feature>
<comment type="similarity">
    <text evidence="2 11">In the C-terminal section; belongs to the purine/pyrimidine phosphoribosyltransferase family.</text>
</comment>
<feature type="binding site" evidence="13">
    <location>
        <position position="444"/>
    </location>
    <ligand>
        <name>[4Fe-4S] cluster</name>
        <dbReference type="ChEBI" id="CHEBI:49883"/>
    </ligand>
</feature>
<comment type="cofactor">
    <cofactor evidence="13">
        <name>[4Fe-4S] cluster</name>
        <dbReference type="ChEBI" id="CHEBI:49883"/>
    </cofactor>
    <text evidence="13">Binds 1 [4Fe-4S] cluster per subunit.</text>
</comment>
<dbReference type="PROSITE" id="PS51278">
    <property type="entry name" value="GATASE_TYPE_2"/>
    <property type="match status" value="1"/>
</dbReference>
<keyword evidence="4 11" id="KW-0328">Glycosyltransferase</keyword>
<evidence type="ECO:0000256" key="8">
    <source>
        <dbReference type="ARBA" id="ARBA00033770"/>
    </source>
</evidence>
<keyword evidence="6 11" id="KW-0658">Purine biosynthesis</keyword>
<evidence type="ECO:0000256" key="13">
    <source>
        <dbReference type="PIRSR" id="PIRSR000485-3"/>
    </source>
</evidence>
<keyword evidence="12" id="KW-0460">Magnesium</keyword>
<evidence type="ECO:0000256" key="11">
    <source>
        <dbReference type="PIRNR" id="PIRNR000485"/>
    </source>
</evidence>
<dbReference type="InterPro" id="IPR005854">
    <property type="entry name" value="PurF"/>
</dbReference>
<dbReference type="InterPro" id="IPR017932">
    <property type="entry name" value="GATase_2_dom"/>
</dbReference>
<dbReference type="AlphaFoldDB" id="A0A0L8GK36"/>
<gene>
    <name evidence="15" type="ORF">OCBIM_22032753mg</name>
</gene>
<organism evidence="15">
    <name type="scientific">Octopus bimaculoides</name>
    <name type="common">California two-spotted octopus</name>
    <dbReference type="NCBI Taxonomy" id="37653"/>
    <lineage>
        <taxon>Eukaryota</taxon>
        <taxon>Metazoa</taxon>
        <taxon>Spiralia</taxon>
        <taxon>Lophotrochozoa</taxon>
        <taxon>Mollusca</taxon>
        <taxon>Cephalopoda</taxon>
        <taxon>Coleoidea</taxon>
        <taxon>Octopodiformes</taxon>
        <taxon>Octopoda</taxon>
        <taxon>Incirrata</taxon>
        <taxon>Octopodidae</taxon>
        <taxon>Octopus</taxon>
    </lineage>
</organism>
<evidence type="ECO:0000256" key="12">
    <source>
        <dbReference type="PIRSR" id="PIRSR000485-2"/>
    </source>
</evidence>
<dbReference type="SUPFAM" id="SSF56235">
    <property type="entry name" value="N-terminal nucleophile aminohydrolases (Ntn hydrolases)"/>
    <property type="match status" value="1"/>
</dbReference>
<feature type="binding site" evidence="13">
    <location>
        <position position="239"/>
    </location>
    <ligand>
        <name>[4Fe-4S] cluster</name>
        <dbReference type="ChEBI" id="CHEBI:49883"/>
    </ligand>
</feature>
<comment type="catalytic activity">
    <reaction evidence="10">
        <text>5-phospho-beta-D-ribosylamine + L-glutamate + diphosphate = 5-phospho-alpha-D-ribose 1-diphosphate + L-glutamine + H2O</text>
        <dbReference type="Rhea" id="RHEA:14905"/>
        <dbReference type="ChEBI" id="CHEBI:15377"/>
        <dbReference type="ChEBI" id="CHEBI:29985"/>
        <dbReference type="ChEBI" id="CHEBI:33019"/>
        <dbReference type="ChEBI" id="CHEBI:58017"/>
        <dbReference type="ChEBI" id="CHEBI:58359"/>
        <dbReference type="ChEBI" id="CHEBI:58681"/>
        <dbReference type="EC" id="2.4.2.14"/>
    </reaction>
    <physiologicalReaction direction="right-to-left" evidence="10">
        <dbReference type="Rhea" id="RHEA:14907"/>
    </physiologicalReaction>
</comment>
<dbReference type="NCBIfam" id="TIGR01134">
    <property type="entry name" value="purF"/>
    <property type="match status" value="1"/>
</dbReference>
<dbReference type="Pfam" id="PF00156">
    <property type="entry name" value="Pribosyltran"/>
    <property type="match status" value="1"/>
</dbReference>
<comment type="pathway">
    <text evidence="1 11">Purine metabolism; IMP biosynthesis via de novo pathway; N(1)-(5-phospho-D-ribosyl)glycinamide from 5-phospho-alpha-D-ribose 1-diphosphate: step 1/2.</text>
</comment>
<dbReference type="EMBL" id="KQ421655">
    <property type="protein sequence ID" value="KOF76905.1"/>
    <property type="molecule type" value="Genomic_DNA"/>
</dbReference>
<evidence type="ECO:0000259" key="14">
    <source>
        <dbReference type="PROSITE" id="PS51278"/>
    </source>
</evidence>
<accession>A0A0L8GK36</accession>
<dbReference type="PIRSF" id="PIRSF000485">
    <property type="entry name" value="Amd_phspho_trans"/>
    <property type="match status" value="1"/>
</dbReference>
<evidence type="ECO:0000256" key="9">
    <source>
        <dbReference type="ARBA" id="ARBA00033776"/>
    </source>
</evidence>
<dbReference type="GO" id="GO:0006189">
    <property type="term" value="P:'de novo' IMP biosynthetic process"/>
    <property type="evidence" value="ECO:0007669"/>
    <property type="project" value="UniProtKB-UniPathway"/>
</dbReference>
<dbReference type="InterPro" id="IPR000836">
    <property type="entry name" value="PRTase_dom"/>
</dbReference>
<dbReference type="STRING" id="37653.A0A0L8GK36"/>